<comment type="caution">
    <text evidence="2">The sequence shown here is derived from an EMBL/GenBank/DDBJ whole genome shotgun (WGS) entry which is preliminary data.</text>
</comment>
<reference evidence="2 3" key="1">
    <citation type="submission" date="2021-03" db="EMBL/GenBank/DDBJ databases">
        <title>Genomic Encyclopedia of Type Strains, Phase IV (KMG-IV): sequencing the most valuable type-strain genomes for metagenomic binning, comparative biology and taxonomic classification.</title>
        <authorList>
            <person name="Goeker M."/>
        </authorList>
    </citation>
    <scope>NUCLEOTIDE SEQUENCE [LARGE SCALE GENOMIC DNA]</scope>
    <source>
        <strain evidence="2 3">DSM 26048</strain>
    </source>
</reference>
<dbReference type="RefSeq" id="WP_209971129.1">
    <property type="nucleotide sequence ID" value="NZ_JAGGLB010000004.1"/>
</dbReference>
<proteinExistence type="predicted"/>
<protein>
    <submittedName>
        <fullName evidence="2">Transposase-like protein</fullName>
    </submittedName>
</protein>
<sequence length="245" mass="28296">MDEMFLQHFPQTCRSEEDCEKFLYKLRWPAGFCCPRCDHESCYKINTRKLYECRDCRTQVSVTAGTIMHKSKLSLLVWFKAIDLLVEGEKTYTSSALAEELEINYRSARLLLGKLEVALHKQFNRRDGKSNDVTSNGIIFPHHDEHLASNSGQITSQDSCEQEIAAHVSALTTEELEFISRKADLRDVSKLGHRLLGKMGLGRERFSRRGMGLTRTLSFEVVLKWMSACTSVLLFPYFLRYWRVP</sequence>
<organism evidence="2 3">
    <name type="scientific">Paenibacillus eucommiae</name>
    <dbReference type="NCBI Taxonomy" id="1355755"/>
    <lineage>
        <taxon>Bacteria</taxon>
        <taxon>Bacillati</taxon>
        <taxon>Bacillota</taxon>
        <taxon>Bacilli</taxon>
        <taxon>Bacillales</taxon>
        <taxon>Paenibacillaceae</taxon>
        <taxon>Paenibacillus</taxon>
    </lineage>
</organism>
<dbReference type="InterPro" id="IPR024442">
    <property type="entry name" value="Transposase_Zn_ribbon"/>
</dbReference>
<feature type="domain" description="Transposase zinc-ribbon" evidence="1">
    <location>
        <begin position="15"/>
        <end position="59"/>
    </location>
</feature>
<dbReference type="Pfam" id="PF12760">
    <property type="entry name" value="Zn_ribbon_IS1595"/>
    <property type="match status" value="1"/>
</dbReference>
<accession>A0ABS4IS21</accession>
<dbReference type="Proteomes" id="UP001519287">
    <property type="component" value="Unassembled WGS sequence"/>
</dbReference>
<evidence type="ECO:0000259" key="1">
    <source>
        <dbReference type="Pfam" id="PF12760"/>
    </source>
</evidence>
<keyword evidence="3" id="KW-1185">Reference proteome</keyword>
<evidence type="ECO:0000313" key="3">
    <source>
        <dbReference type="Proteomes" id="UP001519287"/>
    </source>
</evidence>
<name>A0ABS4IS21_9BACL</name>
<dbReference type="EMBL" id="JAGGLB010000004">
    <property type="protein sequence ID" value="MBP1990353.1"/>
    <property type="molecule type" value="Genomic_DNA"/>
</dbReference>
<evidence type="ECO:0000313" key="2">
    <source>
        <dbReference type="EMBL" id="MBP1990353.1"/>
    </source>
</evidence>
<gene>
    <name evidence="2" type="ORF">J2Z66_001951</name>
</gene>